<keyword evidence="3" id="KW-0560">Oxidoreductase</keyword>
<dbReference type="PANTHER" id="PTHR11645">
    <property type="entry name" value="PYRROLINE-5-CARBOXYLATE REDUCTASE"/>
    <property type="match status" value="1"/>
</dbReference>
<dbReference type="GO" id="GO:0004735">
    <property type="term" value="F:pyrroline-5-carboxylate reductase activity"/>
    <property type="evidence" value="ECO:0007669"/>
    <property type="project" value="TreeGrafter"/>
</dbReference>
<dbReference type="EMBL" id="CP045725">
    <property type="protein sequence ID" value="QGF23950.1"/>
    <property type="molecule type" value="Genomic_DNA"/>
</dbReference>
<evidence type="ECO:0000256" key="2">
    <source>
        <dbReference type="ARBA" id="ARBA00022857"/>
    </source>
</evidence>
<evidence type="ECO:0000259" key="5">
    <source>
        <dbReference type="Pfam" id="PF14748"/>
    </source>
</evidence>
<dbReference type="RefSeq" id="WP_153572480.1">
    <property type="nucleotide sequence ID" value="NZ_CP045725.1"/>
</dbReference>
<dbReference type="InterPro" id="IPR029036">
    <property type="entry name" value="P5CR_dimer"/>
</dbReference>
<sequence>MTEDKMGAVTGVSGSGPAFVLLAMEAMIDAGVELGLTRAVARDLAVQTFRGTAGLALEPGSHPTLLREAVTSPGGTTAAGLAALEEHGVRAGIAAAVRATYARNAALGA</sequence>
<dbReference type="FunFam" id="1.10.3730.10:FF:000001">
    <property type="entry name" value="Pyrroline-5-carboxylate reductase"/>
    <property type="match status" value="1"/>
</dbReference>
<dbReference type="Gene3D" id="1.10.3730.10">
    <property type="entry name" value="ProC C-terminal domain-like"/>
    <property type="match status" value="1"/>
</dbReference>
<comment type="function">
    <text evidence="4">Catalyzes the reduction of 1-pyrroline-5-carboxylate (PCA) to L-proline.</text>
</comment>
<gene>
    <name evidence="6" type="ORF">Rai3103_09980</name>
</gene>
<keyword evidence="2" id="KW-0521">NADP</keyword>
<keyword evidence="7" id="KW-1185">Reference proteome</keyword>
<evidence type="ECO:0000313" key="6">
    <source>
        <dbReference type="EMBL" id="QGF23950.1"/>
    </source>
</evidence>
<protein>
    <recommendedName>
        <fullName evidence="5">Pyrroline-5-carboxylate reductase dimerisation domain-containing protein</fullName>
    </recommendedName>
</protein>
<dbReference type="Proteomes" id="UP000386847">
    <property type="component" value="Chromosome"/>
</dbReference>
<organism evidence="6 7">
    <name type="scientific">Raineyella fluvialis</name>
    <dbReference type="NCBI Taxonomy" id="2662261"/>
    <lineage>
        <taxon>Bacteria</taxon>
        <taxon>Bacillati</taxon>
        <taxon>Actinomycetota</taxon>
        <taxon>Actinomycetes</taxon>
        <taxon>Propionibacteriales</taxon>
        <taxon>Propionibacteriaceae</taxon>
        <taxon>Raineyella</taxon>
    </lineage>
</organism>
<dbReference type="InterPro" id="IPR053790">
    <property type="entry name" value="P5CR-like_CS"/>
</dbReference>
<proteinExistence type="inferred from homology"/>
<dbReference type="AlphaFoldDB" id="A0A5Q2FAF4"/>
<dbReference type="Pfam" id="PF14748">
    <property type="entry name" value="P5CR_dimer"/>
    <property type="match status" value="1"/>
</dbReference>
<reference evidence="6 7" key="1">
    <citation type="submission" date="2019-10" db="EMBL/GenBank/DDBJ databases">
        <title>Genomic analysis of Raineyella sp. CBA3103.</title>
        <authorList>
            <person name="Roh S.W."/>
        </authorList>
    </citation>
    <scope>NUCLEOTIDE SEQUENCE [LARGE SCALE GENOMIC DNA]</scope>
    <source>
        <strain evidence="6 7">CBA3103</strain>
    </source>
</reference>
<feature type="domain" description="Pyrroline-5-carboxylate reductase dimerisation" evidence="5">
    <location>
        <begin position="3"/>
        <end position="106"/>
    </location>
</feature>
<dbReference type="PROSITE" id="PS00521">
    <property type="entry name" value="P5CR"/>
    <property type="match status" value="1"/>
</dbReference>
<evidence type="ECO:0000313" key="7">
    <source>
        <dbReference type="Proteomes" id="UP000386847"/>
    </source>
</evidence>
<evidence type="ECO:0000256" key="3">
    <source>
        <dbReference type="ARBA" id="ARBA00023002"/>
    </source>
</evidence>
<evidence type="ECO:0000256" key="4">
    <source>
        <dbReference type="ARBA" id="ARBA00058118"/>
    </source>
</evidence>
<accession>A0A5Q2FAF4</accession>
<comment type="similarity">
    <text evidence="1">Belongs to the pyrroline-5-carboxylate reductase family.</text>
</comment>
<dbReference type="GO" id="GO:0055129">
    <property type="term" value="P:L-proline biosynthetic process"/>
    <property type="evidence" value="ECO:0007669"/>
    <property type="project" value="TreeGrafter"/>
</dbReference>
<evidence type="ECO:0000256" key="1">
    <source>
        <dbReference type="ARBA" id="ARBA00005525"/>
    </source>
</evidence>
<dbReference type="KEGG" id="rain:Rai3103_09980"/>
<name>A0A5Q2FAF4_9ACTN</name>
<dbReference type="InterPro" id="IPR008927">
    <property type="entry name" value="6-PGluconate_DH-like_C_sf"/>
</dbReference>
<dbReference type="SUPFAM" id="SSF48179">
    <property type="entry name" value="6-phosphogluconate dehydrogenase C-terminal domain-like"/>
    <property type="match status" value="1"/>
</dbReference>
<dbReference type="PANTHER" id="PTHR11645:SF0">
    <property type="entry name" value="PYRROLINE-5-CARBOXYLATE REDUCTASE 3"/>
    <property type="match status" value="1"/>
</dbReference>